<dbReference type="OrthoDB" id="5405593at2"/>
<dbReference type="STRING" id="1843581.A7D16_03020"/>
<dbReference type="InterPro" id="IPR035093">
    <property type="entry name" value="RelE/ParE_toxin_dom_sf"/>
</dbReference>
<gene>
    <name evidence="1" type="ORF">DZD52_02100</name>
</gene>
<protein>
    <submittedName>
        <fullName evidence="1">Type II toxin-antitoxin system RelE/ParE family toxin</fullName>
    </submittedName>
</protein>
<evidence type="ECO:0000313" key="2">
    <source>
        <dbReference type="Proteomes" id="UP000259570"/>
    </source>
</evidence>
<sequence length="128" mass="14777">MATRHQVKLTAHFESNLAAIEAFLREIYALQAFDALVDTLMDTVIPNLERFPDMGRLLLERPIHSVEVANGVARLRKQLDFIVKDAELREYVMADYLMLYVQITGTVYLLSICHQRQLSFDLASHWPD</sequence>
<dbReference type="Proteomes" id="UP000259570">
    <property type="component" value="Unassembled WGS sequence"/>
</dbReference>
<organism evidence="1 2">
    <name type="scientific">Xanthomonas nasturtii</name>
    <dbReference type="NCBI Taxonomy" id="1843581"/>
    <lineage>
        <taxon>Bacteria</taxon>
        <taxon>Pseudomonadati</taxon>
        <taxon>Pseudomonadota</taxon>
        <taxon>Gammaproteobacteria</taxon>
        <taxon>Lysobacterales</taxon>
        <taxon>Lysobacteraceae</taxon>
        <taxon>Xanthomonas</taxon>
    </lineage>
</organism>
<name>A0A3E1KRI9_9XANT</name>
<proteinExistence type="predicted"/>
<reference evidence="1 2" key="1">
    <citation type="submission" date="2018-08" db="EMBL/GenBank/DDBJ databases">
        <title>Genome sequencing of X. nasturtii WHRI 8984.</title>
        <authorList>
            <person name="Studholme D.J."/>
            <person name="Mchugh J."/>
            <person name="Vicente J."/>
        </authorList>
    </citation>
    <scope>NUCLEOTIDE SEQUENCE [LARGE SCALE GENOMIC DNA]</scope>
    <source>
        <strain evidence="1 2">WHRI 8984</strain>
    </source>
</reference>
<dbReference type="Gene3D" id="3.30.2310.20">
    <property type="entry name" value="RelE-like"/>
    <property type="match status" value="1"/>
</dbReference>
<comment type="caution">
    <text evidence="1">The sequence shown here is derived from an EMBL/GenBank/DDBJ whole genome shotgun (WGS) entry which is preliminary data.</text>
</comment>
<dbReference type="AlphaFoldDB" id="A0A3E1KRI9"/>
<dbReference type="EMBL" id="QUZM01000003">
    <property type="protein sequence ID" value="RFF42217.1"/>
    <property type="molecule type" value="Genomic_DNA"/>
</dbReference>
<evidence type="ECO:0000313" key="1">
    <source>
        <dbReference type="EMBL" id="RFF42217.1"/>
    </source>
</evidence>
<accession>A0A3E1KRI9</accession>